<dbReference type="Proteomes" id="UP000286113">
    <property type="component" value="Unassembled WGS sequence"/>
</dbReference>
<organism evidence="1 2">
    <name type="scientific">Segatella copri</name>
    <dbReference type="NCBI Taxonomy" id="165179"/>
    <lineage>
        <taxon>Bacteria</taxon>
        <taxon>Pseudomonadati</taxon>
        <taxon>Bacteroidota</taxon>
        <taxon>Bacteroidia</taxon>
        <taxon>Bacteroidales</taxon>
        <taxon>Prevotellaceae</taxon>
        <taxon>Segatella</taxon>
    </lineage>
</organism>
<dbReference type="EMBL" id="QRVN01000001">
    <property type="protein sequence ID" value="RGS49034.1"/>
    <property type="molecule type" value="Genomic_DNA"/>
</dbReference>
<reference evidence="1 2" key="1">
    <citation type="submission" date="2018-08" db="EMBL/GenBank/DDBJ databases">
        <title>A genome reference for cultivated species of the human gut microbiota.</title>
        <authorList>
            <person name="Zou Y."/>
            <person name="Xue W."/>
            <person name="Luo G."/>
        </authorList>
    </citation>
    <scope>NUCLEOTIDE SEQUENCE [LARGE SCALE GENOMIC DNA]</scope>
    <source>
        <strain evidence="1 2">AF22-1</strain>
    </source>
</reference>
<comment type="caution">
    <text evidence="1">The sequence shown here is derived from an EMBL/GenBank/DDBJ whole genome shotgun (WGS) entry which is preliminary data.</text>
</comment>
<proteinExistence type="predicted"/>
<evidence type="ECO:0000313" key="1">
    <source>
        <dbReference type="EMBL" id="RGS49034.1"/>
    </source>
</evidence>
<accession>A0AA92TQR0</accession>
<gene>
    <name evidence="1" type="ORF">DWX90_00840</name>
</gene>
<dbReference type="AlphaFoldDB" id="A0AA92TQR0"/>
<evidence type="ECO:0000313" key="2">
    <source>
        <dbReference type="Proteomes" id="UP000286113"/>
    </source>
</evidence>
<sequence length="115" mass="13367">MLIFADKYHESVTQYLRISYANIQNNYNMTKNNEDILNKIYSGTKKGELIKKKKQLVESYLYKYGNLILECKLKPTPVIENLAKEFGLTRAGVTNILRREGVYAGRFNPVIFPKK</sequence>
<protein>
    <submittedName>
        <fullName evidence="1">Uncharacterized protein</fullName>
    </submittedName>
</protein>
<name>A0AA92TQR0_9BACT</name>